<dbReference type="EMBL" id="JACHCC010000011">
    <property type="protein sequence ID" value="MBB6501817.1"/>
    <property type="molecule type" value="Genomic_DNA"/>
</dbReference>
<gene>
    <name evidence="2" type="ORF">HDF25_003994</name>
</gene>
<feature type="transmembrane region" description="Helical" evidence="1">
    <location>
        <begin position="78"/>
        <end position="95"/>
    </location>
</feature>
<dbReference type="Proteomes" id="UP000521017">
    <property type="component" value="Unassembled WGS sequence"/>
</dbReference>
<evidence type="ECO:0000256" key="1">
    <source>
        <dbReference type="SAM" id="Phobius"/>
    </source>
</evidence>
<dbReference type="RefSeq" id="WP_184627940.1">
    <property type="nucleotide sequence ID" value="NZ_JACHCC010000011.1"/>
</dbReference>
<keyword evidence="1" id="KW-1133">Transmembrane helix</keyword>
<feature type="transmembrane region" description="Helical" evidence="1">
    <location>
        <begin position="116"/>
        <end position="141"/>
    </location>
</feature>
<evidence type="ECO:0000313" key="3">
    <source>
        <dbReference type="Proteomes" id="UP000521017"/>
    </source>
</evidence>
<keyword evidence="1" id="KW-0472">Membrane</keyword>
<comment type="caution">
    <text evidence="2">The sequence shown here is derived from an EMBL/GenBank/DDBJ whole genome shotgun (WGS) entry which is preliminary data.</text>
</comment>
<evidence type="ECO:0000313" key="2">
    <source>
        <dbReference type="EMBL" id="MBB6501817.1"/>
    </source>
</evidence>
<proteinExistence type="predicted"/>
<protein>
    <submittedName>
        <fullName evidence="2">Putative membrane protein</fullName>
    </submittedName>
</protein>
<organism evidence="2 3">
    <name type="scientific">Pedobacter cryoconitis</name>
    <dbReference type="NCBI Taxonomy" id="188932"/>
    <lineage>
        <taxon>Bacteria</taxon>
        <taxon>Pseudomonadati</taxon>
        <taxon>Bacteroidota</taxon>
        <taxon>Sphingobacteriia</taxon>
        <taxon>Sphingobacteriales</taxon>
        <taxon>Sphingobacteriaceae</taxon>
        <taxon>Pedobacter</taxon>
    </lineage>
</organism>
<accession>A0A7X0J7N8</accession>
<name>A0A7X0J7N8_9SPHI</name>
<dbReference type="AlphaFoldDB" id="A0A7X0J7N8"/>
<feature type="transmembrane region" description="Helical" evidence="1">
    <location>
        <begin position="20"/>
        <end position="40"/>
    </location>
</feature>
<keyword evidence="1" id="KW-0812">Transmembrane</keyword>
<reference evidence="2 3" key="1">
    <citation type="submission" date="2020-08" db="EMBL/GenBank/DDBJ databases">
        <title>Genomic Encyclopedia of Type Strains, Phase IV (KMG-V): Genome sequencing to study the core and pangenomes of soil and plant-associated prokaryotes.</title>
        <authorList>
            <person name="Whitman W."/>
        </authorList>
    </citation>
    <scope>NUCLEOTIDE SEQUENCE [LARGE SCALE GENOMIC DNA]</scope>
    <source>
        <strain evidence="2 3">M2T3</strain>
    </source>
</reference>
<feature type="transmembrane region" description="Helical" evidence="1">
    <location>
        <begin position="52"/>
        <end position="72"/>
    </location>
</feature>
<sequence>MEQTGINESPETKAYKENSVWFGTILGGPLTATYLLAENYKFSGETGKAKQIWIFGVLFTLGLLSLVCILPSALLDKIPKFIVPLFITCMAQYIFQRYQKDKIADHIQKGGQLFGFWRVFLISLIGLILTFALTAVLFLSFGDTA</sequence>